<protein>
    <recommendedName>
        <fullName evidence="3">NAD-specific glutamate dehydrogenase</fullName>
    </recommendedName>
</protein>
<dbReference type="EMBL" id="VSSQ01019310">
    <property type="protein sequence ID" value="MPM63265.1"/>
    <property type="molecule type" value="Genomic_DNA"/>
</dbReference>
<gene>
    <name evidence="2" type="ORF">SDC9_110145</name>
</gene>
<name>A0A645BCT8_9ZZZZ</name>
<evidence type="ECO:0008006" key="3">
    <source>
        <dbReference type="Google" id="ProtNLM"/>
    </source>
</evidence>
<proteinExistence type="predicted"/>
<evidence type="ECO:0000256" key="1">
    <source>
        <dbReference type="SAM" id="Phobius"/>
    </source>
</evidence>
<keyword evidence="1" id="KW-0812">Transmembrane</keyword>
<feature type="transmembrane region" description="Helical" evidence="1">
    <location>
        <begin position="309"/>
        <end position="329"/>
    </location>
</feature>
<organism evidence="2">
    <name type="scientific">bioreactor metagenome</name>
    <dbReference type="NCBI Taxonomy" id="1076179"/>
    <lineage>
        <taxon>unclassified sequences</taxon>
        <taxon>metagenomes</taxon>
        <taxon>ecological metagenomes</taxon>
    </lineage>
</organism>
<accession>A0A645BCT8</accession>
<comment type="caution">
    <text evidence="2">The sequence shown here is derived from an EMBL/GenBank/DDBJ whole genome shotgun (WGS) entry which is preliminary data.</text>
</comment>
<evidence type="ECO:0000313" key="2">
    <source>
        <dbReference type="EMBL" id="MPM63265.1"/>
    </source>
</evidence>
<sequence>MYEAVDGNGSLFTGGNGINGEFGAGDHISTGEDICLGSLVGERVGLEGLVGVELSAGAFEQSTPFNGLADGNQDEIGFDDLDGIFVIAGVEVAVGIKDGEAFLELHTGHVAVLGEDSFGTPAIVDHDAFFFSFAHFFVQSGHLFAAFQAVQVEGFCTHTNCAAGHINGHVAAANDDAFPLEGNFLAQVDASHKVHAAEYIRGIFAGNVQLAAGLGADGDVEGLVTLLAQIVHTHIFAHFHTAFDLNAHLFEDLDLGVDHVLFKPESGDAQSEHATGDLFFFKHGHVVTVNGQVVGTGKPGRPGADDGDLVAVVVAFLGHVAMFSVHVLLSNKLLDLIHSHGVINVCTCAFRFAQARADASAHSREGILVLDQLKSITVTSQRGQFNVPLHANVGRAVGLAGAGTGIHHVLAVVAVIGVPIFGTPFIIARGFAFGLHDLGLAADLLAQLQGIYMAAFHAFAAGNTFFCVNAGDVVGAYHIGINEHFSSAQREAGAAAAVADGVGLAGAIGIGDLVDQPVLFGALDDFVGFLAGDLTATACADVELGGMAHLDAHIFFQMTAAFAHAFAHGTAGAIGD</sequence>
<dbReference type="AlphaFoldDB" id="A0A645BCT8"/>
<keyword evidence="1" id="KW-1133">Transmembrane helix</keyword>
<reference evidence="2" key="1">
    <citation type="submission" date="2019-08" db="EMBL/GenBank/DDBJ databases">
        <authorList>
            <person name="Kucharzyk K."/>
            <person name="Murdoch R.W."/>
            <person name="Higgins S."/>
            <person name="Loffler F."/>
        </authorList>
    </citation>
    <scope>NUCLEOTIDE SEQUENCE</scope>
</reference>
<keyword evidence="1" id="KW-0472">Membrane</keyword>